<dbReference type="Proteomes" id="UP000192491">
    <property type="component" value="Unassembled WGS sequence"/>
</dbReference>
<reference evidence="1 2" key="1">
    <citation type="submission" date="2017-01" db="EMBL/GenBank/DDBJ databases">
        <title>Novel large sulfur bacteria in the metagenomes of groundwater-fed chemosynthetic microbial mats in the Lake Huron basin.</title>
        <authorList>
            <person name="Sharrar A.M."/>
            <person name="Flood B.E."/>
            <person name="Bailey J.V."/>
            <person name="Jones D.S."/>
            <person name="Biddanda B."/>
            <person name="Ruberg S.A."/>
            <person name="Marcus D.N."/>
            <person name="Dick G.J."/>
        </authorList>
    </citation>
    <scope>NUCLEOTIDE SEQUENCE [LARGE SCALE GENOMIC DNA]</scope>
    <source>
        <strain evidence="1">A8</strain>
    </source>
</reference>
<protein>
    <submittedName>
        <fullName evidence="1">Uncharacterized protein</fullName>
    </submittedName>
</protein>
<comment type="caution">
    <text evidence="1">The sequence shown here is derived from an EMBL/GenBank/DDBJ whole genome shotgun (WGS) entry which is preliminary data.</text>
</comment>
<dbReference type="AlphaFoldDB" id="A0A1Y1QE48"/>
<organism evidence="1 2">
    <name type="scientific">Thiothrix lacustris</name>
    <dbReference type="NCBI Taxonomy" id="525917"/>
    <lineage>
        <taxon>Bacteria</taxon>
        <taxon>Pseudomonadati</taxon>
        <taxon>Pseudomonadota</taxon>
        <taxon>Gammaproteobacteria</taxon>
        <taxon>Thiotrichales</taxon>
        <taxon>Thiotrichaceae</taxon>
        <taxon>Thiothrix</taxon>
    </lineage>
</organism>
<gene>
    <name evidence="1" type="ORF">BWK73_39040</name>
</gene>
<name>A0A1Y1QE48_9GAMM</name>
<sequence>MSNISDCKKYIQDCIKKINQTLMSGAGTISVSEEKKLKKQREMLTQKLVEITNKERQEGIDATDASITSVTEDAKQLKDDIETEQAVSRIIELIAAFINLMTNIINILPPIVPVAGPAAMIGGGALLGRATMGFLPADSISTGASVNIPQDEEEPINVTHKDHEFISLRAERNFLRCMVSYLLNNPIPPQEWLICAQYVANSTDDQSSTTE</sequence>
<evidence type="ECO:0000313" key="2">
    <source>
        <dbReference type="Proteomes" id="UP000192491"/>
    </source>
</evidence>
<dbReference type="EMBL" id="MTEJ01000394">
    <property type="protein sequence ID" value="OQX03611.1"/>
    <property type="molecule type" value="Genomic_DNA"/>
</dbReference>
<evidence type="ECO:0000313" key="1">
    <source>
        <dbReference type="EMBL" id="OQX03611.1"/>
    </source>
</evidence>
<proteinExistence type="predicted"/>
<accession>A0A1Y1QE48</accession>